<organism evidence="1">
    <name type="scientific">candidate division WOR-3 bacterium</name>
    <dbReference type="NCBI Taxonomy" id="2052148"/>
    <lineage>
        <taxon>Bacteria</taxon>
        <taxon>Bacteria division WOR-3</taxon>
    </lineage>
</organism>
<protein>
    <recommendedName>
        <fullName evidence="2">PorV/PorQ family protein</fullName>
    </recommendedName>
</protein>
<dbReference type="EMBL" id="DTOZ01000184">
    <property type="protein sequence ID" value="HGE78838.1"/>
    <property type="molecule type" value="Genomic_DNA"/>
</dbReference>
<proteinExistence type="predicted"/>
<gene>
    <name evidence="1" type="ORF">ENX68_07585</name>
</gene>
<evidence type="ECO:0008006" key="2">
    <source>
        <dbReference type="Google" id="ProtNLM"/>
    </source>
</evidence>
<comment type="caution">
    <text evidence="1">The sequence shown here is derived from an EMBL/GenBank/DDBJ whole genome shotgun (WGS) entry which is preliminary data.</text>
</comment>
<accession>A0A7V3VUL5</accession>
<evidence type="ECO:0000313" key="1">
    <source>
        <dbReference type="EMBL" id="HGE78838.1"/>
    </source>
</evidence>
<reference evidence="1" key="1">
    <citation type="journal article" date="2020" name="mSystems">
        <title>Genome- and Community-Level Interaction Insights into Carbon Utilization and Element Cycling Functions of Hydrothermarchaeota in Hydrothermal Sediment.</title>
        <authorList>
            <person name="Zhou Z."/>
            <person name="Liu Y."/>
            <person name="Xu W."/>
            <person name="Pan J."/>
            <person name="Luo Z.H."/>
            <person name="Li M."/>
        </authorList>
    </citation>
    <scope>NUCLEOTIDE SEQUENCE [LARGE SCALE GENOMIC DNA]</scope>
    <source>
        <strain evidence="1">SpSt-961</strain>
    </source>
</reference>
<sequence>MPILIFLFGFTLPGVLTQGDPVFYYDARSLGLGGNTTVLENGLNPASICLIDKILFFTGGFIFEQMERRGLRVYDSYGNNIGISTISVAHTRTLNFNPSGFVIPIKFFRAGARYYQIFDFNYQFYHEYRDDFYQIIKIVDNSYTGSLNIIAPLIGLTYKPLSVGLEPGFVFGKVESELRTVLSNDDSISTEIRNLYGNGLSFGIILTPSSHLRFAYFYRGSFQVNGDDTLKYPSFHNFGFYYQPPHRIPTKFVSEINYEFWREPLINYKFGIEHTILYDYFLRYGFSLITDYNERAIWTTNLTLGLGVRLKNYYFDVGYAYGKRDYSNYDFGGLGIEQKLIFDETQNHFILSFGINL</sequence>
<name>A0A7V3VUL5_UNCW3</name>
<dbReference type="AlphaFoldDB" id="A0A7V3VUL5"/>